<proteinExistence type="predicted"/>
<protein>
    <submittedName>
        <fullName evidence="1">Uncharacterized protein</fullName>
    </submittedName>
</protein>
<accession>A0A445N423</accession>
<organism evidence="1">
    <name type="scientific">uncultured Desulfobacterium sp</name>
    <dbReference type="NCBI Taxonomy" id="201089"/>
    <lineage>
        <taxon>Bacteria</taxon>
        <taxon>Pseudomonadati</taxon>
        <taxon>Thermodesulfobacteriota</taxon>
        <taxon>Desulfobacteria</taxon>
        <taxon>Desulfobacterales</taxon>
        <taxon>Desulfobacteriaceae</taxon>
        <taxon>Desulfobacterium</taxon>
        <taxon>environmental samples</taxon>
    </lineage>
</organism>
<dbReference type="EMBL" id="OJIN01000240">
    <property type="protein sequence ID" value="SPD76426.1"/>
    <property type="molecule type" value="Genomic_DNA"/>
</dbReference>
<sequence>MVFVKRNFNCLQSKDKRILDWARKEYESLCSVQKYGKFFLSIIPNSRAKGSCHPDQNSG</sequence>
<dbReference type="AlphaFoldDB" id="A0A445N423"/>
<name>A0A445N423_9BACT</name>
<evidence type="ECO:0000313" key="1">
    <source>
        <dbReference type="EMBL" id="SPD76426.1"/>
    </source>
</evidence>
<reference evidence="1" key="1">
    <citation type="submission" date="2018-01" db="EMBL/GenBank/DDBJ databases">
        <authorList>
            <person name="Regsiter A."/>
            <person name="William W."/>
        </authorList>
    </citation>
    <scope>NUCLEOTIDE SEQUENCE</scope>
    <source>
        <strain evidence="1">TRIP AH-1</strain>
    </source>
</reference>
<gene>
    <name evidence="1" type="ORF">PITCH_A930004</name>
</gene>